<dbReference type="InterPro" id="IPR025110">
    <property type="entry name" value="AMP-bd_C"/>
</dbReference>
<evidence type="ECO:0000313" key="7">
    <source>
        <dbReference type="EMBL" id="QKZ07662.1"/>
    </source>
</evidence>
<evidence type="ECO:0000256" key="2">
    <source>
        <dbReference type="ARBA" id="ARBA00006432"/>
    </source>
</evidence>
<dbReference type="CDD" id="cd19531">
    <property type="entry name" value="LCL_NRPS-like"/>
    <property type="match status" value="1"/>
</dbReference>
<dbReference type="Gene3D" id="3.30.559.30">
    <property type="entry name" value="Nonribosomal peptide synthetase, condensation domain"/>
    <property type="match status" value="5"/>
</dbReference>
<dbReference type="Gene3D" id="3.30.559.10">
    <property type="entry name" value="Chloramphenicol acetyltransferase-like domain"/>
    <property type="match status" value="5"/>
</dbReference>
<feature type="domain" description="Carrier" evidence="6">
    <location>
        <begin position="4030"/>
        <end position="4105"/>
    </location>
</feature>
<protein>
    <submittedName>
        <fullName evidence="7">Non-ribosomal peptide synthase/polyketide synthase</fullName>
    </submittedName>
</protein>
<dbReference type="InterPro" id="IPR020845">
    <property type="entry name" value="AMP-binding_CS"/>
</dbReference>
<dbReference type="InterPro" id="IPR001242">
    <property type="entry name" value="Condensation_dom"/>
</dbReference>
<accession>A0A7D5H7G7</accession>
<dbReference type="KEGG" id="pez:HWQ56_11590"/>
<dbReference type="InterPro" id="IPR000873">
    <property type="entry name" value="AMP-dep_synth/lig_dom"/>
</dbReference>
<dbReference type="GO" id="GO:0031177">
    <property type="term" value="F:phosphopantetheine binding"/>
    <property type="evidence" value="ECO:0007669"/>
    <property type="project" value="InterPro"/>
</dbReference>
<evidence type="ECO:0000259" key="6">
    <source>
        <dbReference type="PROSITE" id="PS50075"/>
    </source>
</evidence>
<evidence type="ECO:0000256" key="3">
    <source>
        <dbReference type="ARBA" id="ARBA00022450"/>
    </source>
</evidence>
<dbReference type="CDD" id="cd19543">
    <property type="entry name" value="DCL_NRPS"/>
    <property type="match status" value="2"/>
</dbReference>
<dbReference type="Gene3D" id="1.10.1200.10">
    <property type="entry name" value="ACP-like"/>
    <property type="match status" value="3"/>
</dbReference>
<gene>
    <name evidence="7" type="ORF">HWQ56_11590</name>
</gene>
<dbReference type="Gene3D" id="3.40.50.12780">
    <property type="entry name" value="N-terminal domain of ligase-like"/>
    <property type="match status" value="1"/>
</dbReference>
<dbReference type="NCBIfam" id="TIGR01733">
    <property type="entry name" value="AA-adenyl-dom"/>
    <property type="match status" value="3"/>
</dbReference>
<dbReference type="CDD" id="cd19534">
    <property type="entry name" value="E_NRPS"/>
    <property type="match status" value="2"/>
</dbReference>
<dbReference type="PANTHER" id="PTHR45398">
    <property type="match status" value="1"/>
</dbReference>
<dbReference type="InterPro" id="IPR036736">
    <property type="entry name" value="ACP-like_sf"/>
</dbReference>
<dbReference type="InterPro" id="IPR006162">
    <property type="entry name" value="Ppantetheine_attach_site"/>
</dbReference>
<dbReference type="PANTHER" id="PTHR45398:SF1">
    <property type="entry name" value="ENZYME, PUTATIVE (JCVI)-RELATED"/>
    <property type="match status" value="1"/>
</dbReference>
<dbReference type="SUPFAM" id="SSF56801">
    <property type="entry name" value="Acetyl-CoA synthetase-like"/>
    <property type="match status" value="3"/>
</dbReference>
<dbReference type="Pfam" id="PF00668">
    <property type="entry name" value="Condensation"/>
    <property type="match status" value="5"/>
</dbReference>
<dbReference type="EMBL" id="CP056030">
    <property type="protein sequence ID" value="QKZ07662.1"/>
    <property type="molecule type" value="Genomic_DNA"/>
</dbReference>
<keyword evidence="3" id="KW-0596">Phosphopantetheine</keyword>
<dbReference type="Proteomes" id="UP000509568">
    <property type="component" value="Chromosome"/>
</dbReference>
<dbReference type="FunFam" id="3.30.300.30:FF:000010">
    <property type="entry name" value="Enterobactin synthetase component F"/>
    <property type="match status" value="3"/>
</dbReference>
<keyword evidence="5" id="KW-0436">Ligase</keyword>
<dbReference type="InterPro" id="IPR023213">
    <property type="entry name" value="CAT-like_dom_sf"/>
</dbReference>
<sequence>MGDISVQALLDSVKSLSTKERQALAQLLKRQGVNLYGVTPISPRDLGETLSLSYAQQRQWFLWQLDPQGNAYNIPVGLRLSGALNLDALRASFEQLIDRHETLRTTFHLLDGQAVQVVHPTSPFDLQVAPLPTDGRDPQTLLKVLVEEEIGRPFDLEQGPLLRVKLLRLAPDEHVLVLTMHHIVSDGWSMPIMVDELVQCYAGLCAGRPAQFPALPIQYADYAIWQRRWMEAGEQDRQLAYWKAQLGSDNPVLELPTDHPRPANQSYAGATLSIELNRELVRQLKQLAKQQGVTLFMVLLASFQALLHRYSGQNDVRVGVPIANRNRAETERLIGFFVNTQVLKAEFDPQTTFTALLQQVQHTSLAAQAHQDLPFEQLVEALHPQRSLSQSPLFQVMYNHQTQVKGESRSLPGLTVEGLHWGITTAQFDLTLDTFEYEHDLGASLRYATALFEPRTIEALARHWRHLLEAIVKQPGQLIAELPLLDAQERGQVINDWNPEPRTFPADLCLHQLIEAQTARAPDAVAVVFEQQVLTYQQLNQRANQLAHKLREQGVGPDVMVGIAVERSLDMVVGLLGILKAGGAYVPLDPEYPHERLAYMMADSGIQLLLTQEHVLARLPVPSGVQSLLLTAFPGYSDANPINLARPENLAYVIYTSGSTGKPKGTLLPHHNVMRLFQATQGWFQFNERDVWSVFHSYAFDFSVWELFGALLHGAKAVIVAKDVARSPEDFHALLVREHVTVLNQTPSAFKQLIPLACESQHGLALRYVVFGGEALDVGSLGPWFERFGDQQPQLINMYGITETTVHVTYRPLSRADLVQEGVSPIGEVIPDLSWYLLDHHLNVTAPGCNGELHVGQAGLARGYHGRAALTAERFIPDPFDTSEQGGGRLYRTGDLARYRASGVVEYAGRIDHQVKIRGFRIELGEIEAKLQEHAAIREALVLDIDGPGGKQLAAYLLLTQGQAAQDHGTLRDQLREHLKALLPDYMVPAHLMFLETFPLTSNGKLDRKALPAPDVSAQQHEYVAPQSELEQQIAAIWADVLKVEKVGLTDNFFELGGDSIISIQVVSRARQVGIRFTPKELFQHQTVQGLASVAKQGDTDSLKIDQGPVTGEALLLPIHQHFFASDIPQRHHWNQALLLKPGQALNGDTLAQALQALIVHHDALRLSFVESAGTWTAHYRAVDQQPVLWQREVKDAHALEALCNEAQASLNLQEGPLLRAVLATLADGSQRLLLALHHLVVDGVSWRILLEDLQAAYQQLDAGQAPQLPAKTSSTQAWAEHLQTYAHSETLQAQRAYWHAQLEGASADLPCDNPEGSLQGIHAGNAHTRLDATLTRQLLQQAPAAYRTQVNDLLLTALARVIARWTQRDDVLVQLEGHGREELFDTVDLTRTVGWFTSLFPVKLSAASSLDTSIKQIKEQLRAVPDKGIGFGALRYLGDEPGLAQLPVPRITFNYLGQFDGSFAEGDSAFLTPAMELAGASQSETAPLANWLAVNGKVYGGELSLNWTFSRAMFNDATIEALAADYAEELQALVAHCIEPGHAGLTPSDVPLAQLSQAQLDSLAIPASQIEDLYPLSPMQQGMLFHALYEQGSGHYINQMRVDVKGLDVDRFQAAWQAAVDRHEVLRANFVNGFEQPLQVIRKQVKLPFTRLEWQGTPNIEQALDTWVEAERAQGFNLERDPLIRITVIRTATDTHHVVYTSHHILMDGWSNSRLLGEVLQAYGAVPNAVQPGRYRDYIGWLHAQDPVHTQTFWQLQLNSFQGPTLLAQAMPKYDLASGTRHAEHLQVIDSPQTARLNSFARQHRVTVNTLVQAAWLLLLQRYTGQACVTFGATVSGRPADLKGVEQQLGLFINTLPVIASPRAEQRVSEWIEQVQAQNLALREYEHSSLSEIQRWAGAASEGLFDTLLVFENYPVSEALQQGAPARLEFSGTHHLEQTNYPLTLLMGLGETLSIHYSYDRDHFSDAGVAQIASHFAQVLQSLVGDSERCIAELAMLSVDEQQQILVDWNRTAQPYPAEQCVHQLVEAQAARTPDAVALVHGEQELTYQQLNGRANQLARQLRELGVGPDVLVGVALARGLDLVVSLLAILKAGGAYVPLDPAYPQERLAYMLQDSQARVLLSQASLLQHLPQDTPAHLVLLDTLALQDSASDNLTPLSAPQNLAVSIYTSGSTGLPKGVLIEHRNIAALIGWAHTVYSQDDLKGVLACTSICFDLSVWELFVTLSAGGYAVIAQNALALPLLAAKDRVHLINTVPSAIKALHDAGQIPASVRIINLAGEPLKQALVDNLYGLGHVQHVHDLYGPSEDTTYSTCTRREAGGQANIGRPIANSAGYVLDGTGNPLPVGGAGEFCLAGAGLARGYLGRAALTAEKFLPNPFDTSAQGGGRLYRTGDLTRYRADGVIEYVGRIDHQVKIRGFRIELGEIELTLLAHPSVREAVVVDIEGPGGRQLVAYLVADGDVQGLREHLKTTLPDYMVPAHLVSLDALPLTPNGKLDRKALPAPDVSAQQHEYVAPQSELERQIAAIWADVLKVEKVGLTDNFFELGGDSIISIQVVSRARQVGIRFTPKELFQHQTVQGLASVAKQGDTDSLKIDQGPVTGEALLLPIHQHFFASDIPQRHHWNQALLLKPGQALNGDTLAQALQALIVHHDALRLSFVESAGTWTAHYRAVDQQPVLWQREVKDAHALEALCNEAQASLNLQEGPLLRAVLATLADGSQRLLLALHHLVVDGVSWRILLEDLQAAYQQLDAGQALQLPAKTSSTQAWAEHLQTYAHSETLQAQRAYWHAQLEGASADLPCDNPEGSLQGTYACTVQTRLDQQATRALLQQAPAAYRTQVNDLLLTALARVIARWTQRDDVLVQLEGHGREELFDTVDLTRTVGWFTSLFPVKLSAASSLDTSIKQIKEQLRAIPDKGIGFGVLQYMGPEQADQALKQLPVPRITFNYLGQFDAAPQAQQAQMAADLFLPATESVGRSQSASAPLSNWMLINGQVFEGELSLGWTFSSEMFDSQVVQHLADEYARELRALIDHCLTPSVCGLTPSDVPMAGLNQQQLDSLPIAAGDIEDIYPLSPMQQGMLFHSVYEQERGNYINQMRVNVTGLDPLRFKRAWELALERHEVLRAGFVTQFEHPVQIVRKGARLPFVELDWSGHPSLEQALEEKASADRVHGFDLQDAPLLRLTLVKTAEGQHHLIYTNHHILMDGWSNTQLLGEVLHSYGGGTINGQVGRYRDYIEWLHRQDAQQREAFWHQQLAPLNEPTRLAQALWQDDTALGEGQAEYRHVVDAQHTEALSRFARQQRVTVNTLVQAAWLLLLQRYTGQQGVAFGATVAGRPAELRGVEQQLGLFINTLPVVGNPRPDQWVGEWLEHLQAQNISLREFEHTPLYDIQRWAGVAGEGMFDTLLVFENYPVSEALQRGATSGLVFAGTQVREQSNYPLTLMIGLGQELSINYLFDRAFYTEEGVRRIAEHFNCLLTALAVNAQTPVGRLPMRDADDTQRAIGHRPTQSPYPQDRCVHHLFEAQVHATPDAPALLFGEQTVSYQQLNARANQLAAKLRELGVGPDVLVGISVERSVEMVVGLLAILKAGGAYVPLDPQYPRDRLAYMLENSGARLLLTLSHLRAQLPASGIQAWCMDTDWNQLQGYGCDNLEVTIHPEHLAYCIYTSGSTGQPKGVEVRHQALVNFLASMSSQPGIESTDRVLALTSLSFDIAALELYGPLLAGASVVLLADGQNKDPAALQSVLDQYRVNTVQATPSTWRMLVENVPSSVLAGCKVLTGGEALPRDLAEQLLQLGGCVWNLYGPTETTVWSAAHRLDPHHREPLLGTAIANTSLHVMSADLSATPVGVTGELLIGGDGLARGYQRRAALTAERFVPDPHEGSEQGGGRLYRTGDLVNYRPDGLLQYVGRIDHQVKIRGFRIELGEIEARLVAEAAIRHAVVVDIEAAGGKQLAAYLVPVAEQVPGADQLVALNNDLRERLRTSLPDYMIPAHWVWLPALPMTPNGKLDRKALPAPDAAQSQQGYVAPRSELEQQIAGIWAPLLNLDRVGLNDNFFELGGHSLLALSVLSRLQLALGLTVEPAALFQYPVLADFAAHIETMGSTGDFDEKLQRLDMLFEDFEVIE</sequence>
<dbReference type="FunFam" id="3.30.559.10:FF:000012">
    <property type="entry name" value="Non-ribosomal peptide synthetase"/>
    <property type="match status" value="1"/>
</dbReference>
<dbReference type="FunFam" id="3.40.50.980:FF:000001">
    <property type="entry name" value="Non-ribosomal peptide synthetase"/>
    <property type="match status" value="3"/>
</dbReference>
<keyword evidence="4" id="KW-0597">Phosphoprotein</keyword>
<comment type="cofactor">
    <cofactor evidence="1">
        <name>pantetheine 4'-phosphate</name>
        <dbReference type="ChEBI" id="CHEBI:47942"/>
    </cofactor>
</comment>
<dbReference type="InterPro" id="IPR009081">
    <property type="entry name" value="PP-bd_ACP"/>
</dbReference>
<evidence type="ECO:0000256" key="5">
    <source>
        <dbReference type="ARBA" id="ARBA00022598"/>
    </source>
</evidence>
<dbReference type="Gene3D" id="2.30.38.10">
    <property type="entry name" value="Luciferase, Domain 3"/>
    <property type="match status" value="2"/>
</dbReference>
<dbReference type="FunFam" id="3.40.50.980:FF:000002">
    <property type="entry name" value="Enterobactin synthetase component F"/>
    <property type="match status" value="1"/>
</dbReference>
<dbReference type="Pfam" id="PF00501">
    <property type="entry name" value="AMP-binding"/>
    <property type="match status" value="3"/>
</dbReference>
<dbReference type="PROSITE" id="PS50075">
    <property type="entry name" value="CARRIER"/>
    <property type="match status" value="3"/>
</dbReference>
<dbReference type="GO" id="GO:0044550">
    <property type="term" value="P:secondary metabolite biosynthetic process"/>
    <property type="evidence" value="ECO:0007669"/>
    <property type="project" value="UniProtKB-ARBA"/>
</dbReference>
<dbReference type="PROSITE" id="PS00012">
    <property type="entry name" value="PHOSPHOPANTETHEINE"/>
    <property type="match status" value="2"/>
</dbReference>
<feature type="domain" description="Carrier" evidence="6">
    <location>
        <begin position="2516"/>
        <end position="2590"/>
    </location>
</feature>
<evidence type="ECO:0000313" key="8">
    <source>
        <dbReference type="Proteomes" id="UP000509568"/>
    </source>
</evidence>
<keyword evidence="8" id="KW-1185">Reference proteome</keyword>
<dbReference type="CDD" id="cd17643">
    <property type="entry name" value="A_NRPS_Cytc1-like"/>
    <property type="match status" value="1"/>
</dbReference>
<dbReference type="GO" id="GO:0016874">
    <property type="term" value="F:ligase activity"/>
    <property type="evidence" value="ECO:0007669"/>
    <property type="project" value="UniProtKB-KW"/>
</dbReference>
<dbReference type="NCBIfam" id="NF003417">
    <property type="entry name" value="PRK04813.1"/>
    <property type="match status" value="3"/>
</dbReference>
<proteinExistence type="inferred from homology"/>
<dbReference type="InterPro" id="IPR010060">
    <property type="entry name" value="NRPS_synth"/>
</dbReference>
<evidence type="ECO:0000256" key="4">
    <source>
        <dbReference type="ARBA" id="ARBA00022553"/>
    </source>
</evidence>
<reference evidence="7 8" key="1">
    <citation type="submission" date="2020-06" db="EMBL/GenBank/DDBJ databases">
        <title>Pseudomonas eucalypticola sp. nov., an endophyte of Eucalyptus dunnii leaves with biocontrol ability of eucalyptus leaf blight.</title>
        <authorList>
            <person name="Liu Y."/>
            <person name="Song Z."/>
            <person name="Zeng H."/>
            <person name="Lu M."/>
            <person name="Wang X."/>
            <person name="Lian X."/>
            <person name="Zhang Q."/>
        </authorList>
    </citation>
    <scope>NUCLEOTIDE SEQUENCE [LARGE SCALE GENOMIC DNA]</scope>
    <source>
        <strain evidence="7 8">NP-1</strain>
    </source>
</reference>
<dbReference type="GO" id="GO:0043041">
    <property type="term" value="P:amino acid activation for nonribosomal peptide biosynthetic process"/>
    <property type="evidence" value="ECO:0007669"/>
    <property type="project" value="UniProtKB-ARBA"/>
</dbReference>
<dbReference type="InterPro" id="IPR045851">
    <property type="entry name" value="AMP-bd_C_sf"/>
</dbReference>
<dbReference type="FunFam" id="3.30.559.30:FF:000001">
    <property type="entry name" value="Non-ribosomal peptide synthetase"/>
    <property type="match status" value="1"/>
</dbReference>
<dbReference type="PROSITE" id="PS00455">
    <property type="entry name" value="AMP_BINDING"/>
    <property type="match status" value="1"/>
</dbReference>
<dbReference type="SMART" id="SM00823">
    <property type="entry name" value="PKS_PP"/>
    <property type="match status" value="3"/>
</dbReference>
<comment type="similarity">
    <text evidence="2">Belongs to the ATP-dependent AMP-binding enzyme family.</text>
</comment>
<dbReference type="FunFam" id="1.10.1200.10:FF:000005">
    <property type="entry name" value="Nonribosomal peptide synthetase 1"/>
    <property type="match status" value="3"/>
</dbReference>
<dbReference type="InterPro" id="IPR010071">
    <property type="entry name" value="AA_adenyl_dom"/>
</dbReference>
<dbReference type="CDD" id="cd12116">
    <property type="entry name" value="A_NRPS_Ta1_like"/>
    <property type="match status" value="1"/>
</dbReference>
<dbReference type="SUPFAM" id="SSF52777">
    <property type="entry name" value="CoA-dependent acyltransferases"/>
    <property type="match status" value="10"/>
</dbReference>
<dbReference type="Pfam" id="PF00550">
    <property type="entry name" value="PP-binding"/>
    <property type="match status" value="3"/>
</dbReference>
<name>A0A7D5H7G7_9PSED</name>
<dbReference type="SUPFAM" id="SSF47336">
    <property type="entry name" value="ACP-like"/>
    <property type="match status" value="3"/>
</dbReference>
<organism evidence="7 8">
    <name type="scientific">Pseudomonas eucalypticola</name>
    <dbReference type="NCBI Taxonomy" id="2599595"/>
    <lineage>
        <taxon>Bacteria</taxon>
        <taxon>Pseudomonadati</taxon>
        <taxon>Pseudomonadota</taxon>
        <taxon>Gammaproteobacteria</taxon>
        <taxon>Pseudomonadales</taxon>
        <taxon>Pseudomonadaceae</taxon>
        <taxon>Pseudomonas</taxon>
    </lineage>
</organism>
<dbReference type="Pfam" id="PF13193">
    <property type="entry name" value="AMP-binding_C"/>
    <property type="match status" value="3"/>
</dbReference>
<dbReference type="NCBIfam" id="NF004282">
    <property type="entry name" value="PRK05691.1"/>
    <property type="match status" value="3"/>
</dbReference>
<dbReference type="FunFam" id="3.40.50.12780:FF:000012">
    <property type="entry name" value="Non-ribosomal peptide synthetase"/>
    <property type="match status" value="2"/>
</dbReference>
<dbReference type="Gene3D" id="3.40.50.980">
    <property type="match status" value="4"/>
</dbReference>
<dbReference type="InterPro" id="IPR020806">
    <property type="entry name" value="PKS_PP-bd"/>
</dbReference>
<dbReference type="InterPro" id="IPR042099">
    <property type="entry name" value="ANL_N_sf"/>
</dbReference>
<feature type="domain" description="Carrier" evidence="6">
    <location>
        <begin position="1025"/>
        <end position="1099"/>
    </location>
</feature>
<evidence type="ECO:0000256" key="1">
    <source>
        <dbReference type="ARBA" id="ARBA00001957"/>
    </source>
</evidence>
<dbReference type="NCBIfam" id="TIGR01720">
    <property type="entry name" value="NRPS-para261"/>
    <property type="match status" value="2"/>
</dbReference>
<dbReference type="Gene3D" id="3.30.300.30">
    <property type="match status" value="3"/>
</dbReference>